<dbReference type="EMBL" id="KV454491">
    <property type="protein sequence ID" value="ODV58534.1"/>
    <property type="molecule type" value="Genomic_DNA"/>
</dbReference>
<dbReference type="InterPro" id="IPR050134">
    <property type="entry name" value="NAD-dep_sirtuin_deacylases"/>
</dbReference>
<dbReference type="GO" id="GO:0046872">
    <property type="term" value="F:metal ion binding"/>
    <property type="evidence" value="ECO:0007669"/>
    <property type="project" value="UniProtKB-KW"/>
</dbReference>
<comment type="similarity">
    <text evidence="1">Belongs to the sirtuin family. Class I subfamily.</text>
</comment>
<evidence type="ECO:0000256" key="4">
    <source>
        <dbReference type="ARBA" id="ARBA00023027"/>
    </source>
</evidence>
<dbReference type="Gene3D" id="3.40.50.1220">
    <property type="entry name" value="TPP-binding domain"/>
    <property type="match status" value="1"/>
</dbReference>
<protein>
    <submittedName>
        <fullName evidence="7">DHS-like NAD/FAD-binding domain-containing protein</fullName>
    </submittedName>
</protein>
<proteinExistence type="inferred from homology"/>
<feature type="binding site" evidence="5">
    <location>
        <position position="160"/>
    </location>
    <ligand>
        <name>Zn(2+)</name>
        <dbReference type="ChEBI" id="CHEBI:29105"/>
    </ligand>
</feature>
<dbReference type="PANTHER" id="PTHR11085:SF10">
    <property type="entry name" value="NAD-DEPENDENT PROTEIN DEACYLASE SIRTUIN-5, MITOCHONDRIAL-RELATED"/>
    <property type="match status" value="1"/>
</dbReference>
<dbReference type="GO" id="GO:0005634">
    <property type="term" value="C:nucleus"/>
    <property type="evidence" value="ECO:0007669"/>
    <property type="project" value="TreeGrafter"/>
</dbReference>
<dbReference type="SUPFAM" id="SSF52467">
    <property type="entry name" value="DHS-like NAD/FAD-binding domain"/>
    <property type="match status" value="1"/>
</dbReference>
<evidence type="ECO:0000256" key="1">
    <source>
        <dbReference type="ARBA" id="ARBA00006924"/>
    </source>
</evidence>
<feature type="binding site" evidence="5">
    <location>
        <position position="155"/>
    </location>
    <ligand>
        <name>Zn(2+)</name>
        <dbReference type="ChEBI" id="CHEBI:29105"/>
    </ligand>
</feature>
<feature type="binding site" evidence="5">
    <location>
        <position position="234"/>
    </location>
    <ligand>
        <name>Zn(2+)</name>
        <dbReference type="ChEBI" id="CHEBI:29105"/>
    </ligand>
</feature>
<dbReference type="OrthoDB" id="424302at2759"/>
<keyword evidence="4" id="KW-0520">NAD</keyword>
<dbReference type="PROSITE" id="PS50305">
    <property type="entry name" value="SIRTUIN"/>
    <property type="match status" value="1"/>
</dbReference>
<feature type="binding site" evidence="5">
    <location>
        <position position="237"/>
    </location>
    <ligand>
        <name>Zn(2+)</name>
        <dbReference type="ChEBI" id="CHEBI:29105"/>
    </ligand>
</feature>
<gene>
    <name evidence="7" type="ORF">ASCRUDRAFT_77789</name>
</gene>
<keyword evidence="5" id="KW-0479">Metal-binding</keyword>
<dbReference type="InterPro" id="IPR003000">
    <property type="entry name" value="Sirtuin"/>
</dbReference>
<evidence type="ECO:0000259" key="6">
    <source>
        <dbReference type="PROSITE" id="PS50305"/>
    </source>
</evidence>
<dbReference type="AlphaFoldDB" id="A0A1D2VA54"/>
<dbReference type="PANTHER" id="PTHR11085">
    <property type="entry name" value="NAD-DEPENDENT PROTEIN DEACYLASE SIRTUIN-5, MITOCHONDRIAL-RELATED"/>
    <property type="match status" value="1"/>
</dbReference>
<evidence type="ECO:0000256" key="3">
    <source>
        <dbReference type="ARBA" id="ARBA00022679"/>
    </source>
</evidence>
<dbReference type="GO" id="GO:0070403">
    <property type="term" value="F:NAD+ binding"/>
    <property type="evidence" value="ECO:0007669"/>
    <property type="project" value="InterPro"/>
</dbReference>
<keyword evidence="5" id="KW-0862">Zinc</keyword>
<keyword evidence="2" id="KW-0678">Repressor</keyword>
<dbReference type="InterPro" id="IPR026590">
    <property type="entry name" value="Ssirtuin_cat_dom"/>
</dbReference>
<organism evidence="7 8">
    <name type="scientific">Ascoidea rubescens DSM 1968</name>
    <dbReference type="NCBI Taxonomy" id="1344418"/>
    <lineage>
        <taxon>Eukaryota</taxon>
        <taxon>Fungi</taxon>
        <taxon>Dikarya</taxon>
        <taxon>Ascomycota</taxon>
        <taxon>Saccharomycotina</taxon>
        <taxon>Saccharomycetes</taxon>
        <taxon>Ascoideaceae</taxon>
        <taxon>Ascoidea</taxon>
    </lineage>
</organism>
<dbReference type="Proteomes" id="UP000095038">
    <property type="component" value="Unassembled WGS sequence"/>
</dbReference>
<dbReference type="GO" id="GO:0017136">
    <property type="term" value="F:histone deacetylase activity, NAD-dependent"/>
    <property type="evidence" value="ECO:0007669"/>
    <property type="project" value="TreeGrafter"/>
</dbReference>
<dbReference type="Pfam" id="PF02146">
    <property type="entry name" value="SIR2"/>
    <property type="match status" value="1"/>
</dbReference>
<reference evidence="8" key="1">
    <citation type="submission" date="2016-05" db="EMBL/GenBank/DDBJ databases">
        <title>Comparative genomics of biotechnologically important yeasts.</title>
        <authorList>
            <consortium name="DOE Joint Genome Institute"/>
            <person name="Riley R."/>
            <person name="Haridas S."/>
            <person name="Wolfe K.H."/>
            <person name="Lopes M.R."/>
            <person name="Hittinger C.T."/>
            <person name="Goker M."/>
            <person name="Salamov A."/>
            <person name="Wisecaver J."/>
            <person name="Long T.M."/>
            <person name="Aerts A.L."/>
            <person name="Barry K."/>
            <person name="Choi C."/>
            <person name="Clum A."/>
            <person name="Coughlan A.Y."/>
            <person name="Deshpande S."/>
            <person name="Douglass A.P."/>
            <person name="Hanson S.J."/>
            <person name="Klenk H.-P."/>
            <person name="Labutti K."/>
            <person name="Lapidus A."/>
            <person name="Lindquist E."/>
            <person name="Lipzen A."/>
            <person name="Meier-Kolthoff J.P."/>
            <person name="Ohm R.A."/>
            <person name="Otillar R.P."/>
            <person name="Pangilinan J."/>
            <person name="Peng Y."/>
            <person name="Rokas A."/>
            <person name="Rosa C.A."/>
            <person name="Scheuner C."/>
            <person name="Sibirny A.A."/>
            <person name="Slot J.C."/>
            <person name="Stielow J.B."/>
            <person name="Sun H."/>
            <person name="Kurtzman C.P."/>
            <person name="Blackwell M."/>
            <person name="Grigoriev I.V."/>
            <person name="Jeffries T.W."/>
        </authorList>
    </citation>
    <scope>NUCLEOTIDE SEQUENCE [LARGE SCALE GENOMIC DNA]</scope>
    <source>
        <strain evidence="8">DSM 1968</strain>
    </source>
</reference>
<sequence>MNSRKIQVNSVTSLREFQQYLVQCNNIIALCGAGLSVASGIPTFRGSNGLWKEYSQIDLATPEAFQSDPSLVWQFYSARRYQALNAKPNKGHFSLAELSQRLNNNHNKKNINLYDNLYNKKFITLTQNVDALSLRANHDPNTLLQLHGSLFDLKCTGFLCNYHEENRFTHPLVPALELSNLDKAFHSINEKLKKRKIVSDSQNNNNDIEFEEVDDQNVQYDPVKDIKIEDLPHCPKCKKNLLRPSIVWFGESLPLNVIDKADNFIEENKIDLILVIGTSGTVWPAMGYVERVIRQGGKVAIFNTEIDLEELKKDGVGWGFKGDCEKLLPKALEPLIGKSEYYSTRKNYH</sequence>
<dbReference type="InterPro" id="IPR029035">
    <property type="entry name" value="DHS-like_NAD/FAD-binding_dom"/>
</dbReference>
<keyword evidence="8" id="KW-1185">Reference proteome</keyword>
<evidence type="ECO:0000256" key="5">
    <source>
        <dbReference type="PROSITE-ProRule" id="PRU00236"/>
    </source>
</evidence>
<feature type="active site" description="Proton acceptor" evidence="5">
    <location>
        <position position="147"/>
    </location>
</feature>
<evidence type="ECO:0000313" key="7">
    <source>
        <dbReference type="EMBL" id="ODV58534.1"/>
    </source>
</evidence>
<keyword evidence="3" id="KW-0808">Transferase</keyword>
<evidence type="ECO:0000313" key="8">
    <source>
        <dbReference type="Proteomes" id="UP000095038"/>
    </source>
</evidence>
<feature type="domain" description="Deacetylase sirtuin-type" evidence="6">
    <location>
        <begin position="7"/>
        <end position="338"/>
    </location>
</feature>
<evidence type="ECO:0000256" key="2">
    <source>
        <dbReference type="ARBA" id="ARBA00022491"/>
    </source>
</evidence>
<dbReference type="RefSeq" id="XP_020044841.1">
    <property type="nucleotide sequence ID" value="XM_020194002.1"/>
</dbReference>
<dbReference type="InterPro" id="IPR026591">
    <property type="entry name" value="Sirtuin_cat_small_dom_sf"/>
</dbReference>
<dbReference type="GeneID" id="30967638"/>
<dbReference type="STRING" id="1344418.A0A1D2VA54"/>
<dbReference type="Gene3D" id="3.30.1600.10">
    <property type="entry name" value="SIR2/SIRT2 'Small Domain"/>
    <property type="match status" value="1"/>
</dbReference>
<name>A0A1D2VA54_9ASCO</name>
<accession>A0A1D2VA54</accession>
<dbReference type="InParanoid" id="A0A1D2VA54"/>